<evidence type="ECO:0000313" key="4">
    <source>
        <dbReference type="Proteomes" id="UP000662783"/>
    </source>
</evidence>
<proteinExistence type="predicted"/>
<dbReference type="Proteomes" id="UP000662783">
    <property type="component" value="Chromosome"/>
</dbReference>
<keyword evidence="1" id="KW-0812">Transmembrane</keyword>
<dbReference type="KEGG" id="fuv:JR347_02860"/>
<reference evidence="3" key="1">
    <citation type="submission" date="2021-02" db="EMBL/GenBank/DDBJ databases">
        <title>Fulvivirga sp. S481 isolated from sea water.</title>
        <authorList>
            <person name="Bae S.S."/>
            <person name="Baek K."/>
        </authorList>
    </citation>
    <scope>NUCLEOTIDE SEQUENCE</scope>
    <source>
        <strain evidence="3">S481</strain>
    </source>
</reference>
<feature type="transmembrane region" description="Helical" evidence="1">
    <location>
        <begin position="106"/>
        <end position="123"/>
    </location>
</feature>
<keyword evidence="1" id="KW-1133">Transmembrane helix</keyword>
<feature type="signal peptide" evidence="2">
    <location>
        <begin position="1"/>
        <end position="22"/>
    </location>
</feature>
<name>A0A974WGE5_9BACT</name>
<keyword evidence="1" id="KW-0472">Membrane</keyword>
<protein>
    <submittedName>
        <fullName evidence="3">Uncharacterized protein</fullName>
    </submittedName>
</protein>
<feature type="transmembrane region" description="Helical" evidence="1">
    <location>
        <begin position="38"/>
        <end position="59"/>
    </location>
</feature>
<feature type="transmembrane region" description="Helical" evidence="1">
    <location>
        <begin position="160"/>
        <end position="180"/>
    </location>
</feature>
<keyword evidence="4" id="KW-1185">Reference proteome</keyword>
<accession>A0A974WGE5</accession>
<evidence type="ECO:0000256" key="2">
    <source>
        <dbReference type="SAM" id="SignalP"/>
    </source>
</evidence>
<dbReference type="RefSeq" id="WP_205722547.1">
    <property type="nucleotide sequence ID" value="NZ_CP070608.1"/>
</dbReference>
<sequence length="206" mass="24386">MKKYYFLAVSTLLLILSLIAFSDNLFTDIGQKSNSDPKFIIHGLFMFAWFITFVIQTYFITQKKYDLHIRWGKAGFIVAIGVFLSTLYVFIAVFKGWHAMEPFVKANRLHMLSFGIFLLLAYLNRKKAAVHKRFVFWAIILPIEPIIGRVSDFFMIENWALFYVLVWHLFFASFFIYDWLTLKRIHPVSWIGLTWFYIAWAISTFS</sequence>
<evidence type="ECO:0000256" key="1">
    <source>
        <dbReference type="SAM" id="Phobius"/>
    </source>
</evidence>
<feature type="transmembrane region" description="Helical" evidence="1">
    <location>
        <begin position="187"/>
        <end position="205"/>
    </location>
</feature>
<organism evidence="3 4">
    <name type="scientific">Fulvivirga lutea</name>
    <dbReference type="NCBI Taxonomy" id="2810512"/>
    <lineage>
        <taxon>Bacteria</taxon>
        <taxon>Pseudomonadati</taxon>
        <taxon>Bacteroidota</taxon>
        <taxon>Cytophagia</taxon>
        <taxon>Cytophagales</taxon>
        <taxon>Fulvivirgaceae</taxon>
        <taxon>Fulvivirga</taxon>
    </lineage>
</organism>
<feature type="chain" id="PRO_5037425622" evidence="2">
    <location>
        <begin position="23"/>
        <end position="206"/>
    </location>
</feature>
<dbReference type="EMBL" id="CP070608">
    <property type="protein sequence ID" value="QSE98039.1"/>
    <property type="molecule type" value="Genomic_DNA"/>
</dbReference>
<evidence type="ECO:0000313" key="3">
    <source>
        <dbReference type="EMBL" id="QSE98039.1"/>
    </source>
</evidence>
<feature type="transmembrane region" description="Helical" evidence="1">
    <location>
        <begin position="71"/>
        <end position="94"/>
    </location>
</feature>
<gene>
    <name evidence="3" type="ORF">JR347_02860</name>
</gene>
<dbReference type="AlphaFoldDB" id="A0A974WGE5"/>
<keyword evidence="2" id="KW-0732">Signal</keyword>